<dbReference type="SUPFAM" id="SSF56425">
    <property type="entry name" value="Succinate dehydrogenase/fumarate reductase flavoprotein, catalytic domain"/>
    <property type="match status" value="1"/>
</dbReference>
<evidence type="ECO:0000256" key="4">
    <source>
        <dbReference type="ARBA" id="ARBA00012792"/>
    </source>
</evidence>
<name>A0A077MCV1_9MICO</name>
<dbReference type="STRING" id="1193518.BN13_440025"/>
<evidence type="ECO:0000256" key="1">
    <source>
        <dbReference type="ARBA" id="ARBA00001974"/>
    </source>
</evidence>
<dbReference type="Pfam" id="PF02910">
    <property type="entry name" value="Succ_DH_flav_C"/>
    <property type="match status" value="1"/>
</dbReference>
<evidence type="ECO:0000256" key="7">
    <source>
        <dbReference type="ARBA" id="ARBA00022630"/>
    </source>
</evidence>
<dbReference type="FunFam" id="3.50.50.60:FF:000009">
    <property type="entry name" value="Succinate dehydrogenase flavoprotein subunit"/>
    <property type="match status" value="1"/>
</dbReference>
<dbReference type="PANTHER" id="PTHR11632:SF53">
    <property type="entry name" value="SUCCINATE DEHYDROGENASE FLAVOPROTEIN SUBUNIT"/>
    <property type="match status" value="1"/>
</dbReference>
<comment type="cofactor">
    <cofactor evidence="1">
        <name>FAD</name>
        <dbReference type="ChEBI" id="CHEBI:57692"/>
    </cofactor>
</comment>
<dbReference type="GO" id="GO:0009055">
    <property type="term" value="F:electron transfer activity"/>
    <property type="evidence" value="ECO:0007669"/>
    <property type="project" value="TreeGrafter"/>
</dbReference>
<reference evidence="16 17" key="1">
    <citation type="journal article" date="2013" name="ISME J.">
        <title>A metabolic model for members of the genus Tetrasphaera involved in enhanced biological phosphorus removal.</title>
        <authorList>
            <person name="Kristiansen R."/>
            <person name="Nguyen H.T.T."/>
            <person name="Saunders A.M."/>
            <person name="Nielsen J.L."/>
            <person name="Wimmer R."/>
            <person name="Le V.Q."/>
            <person name="McIlroy S.J."/>
            <person name="Petrovski S."/>
            <person name="Seviour R.J."/>
            <person name="Calteau A."/>
            <person name="Nielsen K.L."/>
            <person name="Nielsen P.H."/>
        </authorList>
    </citation>
    <scope>NUCLEOTIDE SEQUENCE [LARGE SCALE GENOMIC DNA]</scope>
    <source>
        <strain evidence="16 17">Ben 74</strain>
    </source>
</reference>
<dbReference type="EMBL" id="CAJC01000155">
    <property type="protein sequence ID" value="CCI53700.1"/>
    <property type="molecule type" value="Genomic_DNA"/>
</dbReference>
<dbReference type="OrthoDB" id="9805351at2"/>
<dbReference type="Gene3D" id="3.50.50.60">
    <property type="entry name" value="FAD/NAD(P)-binding domain"/>
    <property type="match status" value="1"/>
</dbReference>
<dbReference type="EC" id="1.3.5.1" evidence="4"/>
<evidence type="ECO:0000313" key="17">
    <source>
        <dbReference type="Proteomes" id="UP000035720"/>
    </source>
</evidence>
<evidence type="ECO:0000256" key="11">
    <source>
        <dbReference type="ARBA" id="ARBA00023136"/>
    </source>
</evidence>
<evidence type="ECO:0000259" key="14">
    <source>
        <dbReference type="Pfam" id="PF00890"/>
    </source>
</evidence>
<sequence length="674" mass="74593">MTDTTTVSTPAGVDASYYRLGSPLADTKAPAGPIEKKWTQRRFDAALVNPANRRKLSVIIVGTGLAGGAAAATLGEAGYHVKSFCFQDSPRRAHSIAAQGGINAAKNYQEDGDSIYRLFYDTVKGGDYRSRETNVYRLAEVSANIIDQCVAQGVPFARDYGGLLDNRSFGGVQVSRTFYARGQTGQQLLIGAYQALERQVAAGTVEAFTRHEMLELIVEDGRARGIIARDLVSGEIETHLADAVVLASGGYGNVFFLSTNAMGSNVTASWRAHRKGAYMANPCYTQIHPTCIPVSGDHQSKLTLMSESLRNDGRIWVPKRREDCEKDPRQIPEQDRDYYLERIYPAFGNLVPRDIASRQAKNMCDEGRGVGPKVGDFRRGVYLDFADAIARLGRSTVEEKYGNLFDMYARITGENPYETPMRIYPAVHYVMGGLWVDYDLQSTIPGLFVAGEANFSDHGANRLGASALMQGLADGYFVLPNTIRDYLAKGPYPKIDESSEAVAEAKRSVEERTQRLLAVNGERSVDSFHKELGNIMWEYCGMERTEEGLLKAIDLIRSLRAEFWRNVRVLGSADTLNQSLEKAGRVADFLELGELMCIDALHRRESCGGHFRGESQTEDGEALRHDDQFLYVAGWEWGAGDNDPNQPGESMGTPVLHKEDLVYDAIQLKQRSYK</sequence>
<comment type="caution">
    <text evidence="16">The sequence shown here is derived from an EMBL/GenBank/DDBJ whole genome shotgun (WGS) entry which is preliminary data.</text>
</comment>
<dbReference type="InterPro" id="IPR011280">
    <property type="entry name" value="Succ_DH/Fum_Rdt_flav_su"/>
</dbReference>
<dbReference type="FunFam" id="1.20.58.100:FF:000003">
    <property type="entry name" value="Succinate dehydrogenase flavoprotein subunit"/>
    <property type="match status" value="1"/>
</dbReference>
<feature type="domain" description="Fumarate reductase/succinate dehydrogenase flavoprotein-like C-terminal" evidence="15">
    <location>
        <begin position="529"/>
        <end position="673"/>
    </location>
</feature>
<comment type="subcellular location">
    <subcellularLocation>
        <location evidence="2">Cell membrane</location>
        <topology evidence="2">Peripheral membrane protein</topology>
        <orientation evidence="2">Cytoplasmic side</orientation>
    </subcellularLocation>
</comment>
<dbReference type="SUPFAM" id="SSF51905">
    <property type="entry name" value="FAD/NAD(P)-binding domain"/>
    <property type="match status" value="1"/>
</dbReference>
<dbReference type="Gene3D" id="3.90.700.10">
    <property type="entry name" value="Succinate dehydrogenase/fumarate reductase flavoprotein, catalytic domain"/>
    <property type="match status" value="1"/>
</dbReference>
<dbReference type="NCBIfam" id="TIGR01811">
    <property type="entry name" value="sdhA_Bsu"/>
    <property type="match status" value="1"/>
</dbReference>
<evidence type="ECO:0000256" key="13">
    <source>
        <dbReference type="PIRSR" id="PIRSR630664-50"/>
    </source>
</evidence>
<dbReference type="Gene3D" id="1.20.58.100">
    <property type="entry name" value="Fumarate reductase/succinate dehydrogenase flavoprotein-like, C-terminal domain"/>
    <property type="match status" value="1"/>
</dbReference>
<dbReference type="PRINTS" id="PR00368">
    <property type="entry name" value="FADPNR"/>
</dbReference>
<dbReference type="Proteomes" id="UP000035720">
    <property type="component" value="Unassembled WGS sequence"/>
</dbReference>
<dbReference type="InterPro" id="IPR003953">
    <property type="entry name" value="FAD-dep_OxRdtase_2_FAD-bd"/>
</dbReference>
<gene>
    <name evidence="16" type="ORF">BN13_440025</name>
</gene>
<evidence type="ECO:0000256" key="6">
    <source>
        <dbReference type="ARBA" id="ARBA00022475"/>
    </source>
</evidence>
<evidence type="ECO:0000256" key="12">
    <source>
        <dbReference type="ARBA" id="ARBA00049220"/>
    </source>
</evidence>
<dbReference type="GO" id="GO:0050660">
    <property type="term" value="F:flavin adenine dinucleotide binding"/>
    <property type="evidence" value="ECO:0007669"/>
    <property type="project" value="TreeGrafter"/>
</dbReference>
<dbReference type="AlphaFoldDB" id="A0A077MCV1"/>
<dbReference type="SUPFAM" id="SSF46977">
    <property type="entry name" value="Succinate dehydrogenase/fumarate reductase flavoprotein C-terminal domain"/>
    <property type="match status" value="1"/>
</dbReference>
<evidence type="ECO:0000256" key="5">
    <source>
        <dbReference type="ARBA" id="ARBA00022448"/>
    </source>
</evidence>
<evidence type="ECO:0000256" key="8">
    <source>
        <dbReference type="ARBA" id="ARBA00022827"/>
    </source>
</evidence>
<evidence type="ECO:0000259" key="15">
    <source>
        <dbReference type="Pfam" id="PF02910"/>
    </source>
</evidence>
<comment type="catalytic activity">
    <reaction evidence="12">
        <text>a quinone + succinate = fumarate + a quinol</text>
        <dbReference type="Rhea" id="RHEA:40523"/>
        <dbReference type="ChEBI" id="CHEBI:24646"/>
        <dbReference type="ChEBI" id="CHEBI:29806"/>
        <dbReference type="ChEBI" id="CHEBI:30031"/>
        <dbReference type="ChEBI" id="CHEBI:132124"/>
        <dbReference type="EC" id="1.3.5.1"/>
    </reaction>
</comment>
<comment type="similarity">
    <text evidence="3">Belongs to the FAD-dependent oxidoreductase 2 family. FRD/SDH subfamily.</text>
</comment>
<dbReference type="Pfam" id="PF00890">
    <property type="entry name" value="FAD_binding_2"/>
    <property type="match status" value="1"/>
</dbReference>
<keyword evidence="8" id="KW-0274">FAD</keyword>
<dbReference type="GO" id="GO:0008177">
    <property type="term" value="F:succinate dehydrogenase (quinone) activity"/>
    <property type="evidence" value="ECO:0007669"/>
    <property type="project" value="UniProtKB-EC"/>
</dbReference>
<dbReference type="FunFam" id="3.90.700.10:FF:000006">
    <property type="entry name" value="Succinate dehydrogenase flavoprotein subunit"/>
    <property type="match status" value="1"/>
</dbReference>
<dbReference type="InterPro" id="IPR037099">
    <property type="entry name" value="Fum_R/Succ_DH_flav-like_C_sf"/>
</dbReference>
<dbReference type="InterPro" id="IPR036188">
    <property type="entry name" value="FAD/NAD-bd_sf"/>
</dbReference>
<keyword evidence="6" id="KW-1003">Cell membrane</keyword>
<evidence type="ECO:0000256" key="2">
    <source>
        <dbReference type="ARBA" id="ARBA00004413"/>
    </source>
</evidence>
<dbReference type="GO" id="GO:0009061">
    <property type="term" value="P:anaerobic respiration"/>
    <property type="evidence" value="ECO:0007669"/>
    <property type="project" value="TreeGrafter"/>
</dbReference>
<keyword evidence="10 16" id="KW-0560">Oxidoreductase</keyword>
<dbReference type="InterPro" id="IPR015939">
    <property type="entry name" value="Fum_Rdtase/Succ_DH_flav-like_C"/>
</dbReference>
<dbReference type="NCBIfam" id="NF005749">
    <property type="entry name" value="PRK07573.1"/>
    <property type="match status" value="1"/>
</dbReference>
<evidence type="ECO:0000256" key="3">
    <source>
        <dbReference type="ARBA" id="ARBA00008040"/>
    </source>
</evidence>
<dbReference type="GO" id="GO:0005886">
    <property type="term" value="C:plasma membrane"/>
    <property type="evidence" value="ECO:0007669"/>
    <property type="project" value="UniProtKB-SubCell"/>
</dbReference>
<organism evidence="16 17">
    <name type="scientific">Nostocoides jenkinsii Ben 74</name>
    <dbReference type="NCBI Taxonomy" id="1193518"/>
    <lineage>
        <taxon>Bacteria</taxon>
        <taxon>Bacillati</taxon>
        <taxon>Actinomycetota</taxon>
        <taxon>Actinomycetes</taxon>
        <taxon>Micrococcales</taxon>
        <taxon>Intrasporangiaceae</taxon>
        <taxon>Nostocoides</taxon>
    </lineage>
</organism>
<feature type="domain" description="FAD-dependent oxidoreductase 2 FAD-binding" evidence="14">
    <location>
        <begin position="58"/>
        <end position="468"/>
    </location>
</feature>
<keyword evidence="5" id="KW-0813">Transport</keyword>
<dbReference type="PANTHER" id="PTHR11632">
    <property type="entry name" value="SUCCINATE DEHYDROGENASE 2 FLAVOPROTEIN SUBUNIT"/>
    <property type="match status" value="1"/>
</dbReference>
<dbReference type="RefSeq" id="WP_048549017.1">
    <property type="nucleotide sequence ID" value="NZ_HF571038.1"/>
</dbReference>
<keyword evidence="9" id="KW-0249">Electron transport</keyword>
<keyword evidence="11" id="KW-0472">Membrane</keyword>
<keyword evidence="7" id="KW-0285">Flavoprotein</keyword>
<accession>A0A077MCV1</accession>
<evidence type="ECO:0000256" key="10">
    <source>
        <dbReference type="ARBA" id="ARBA00023002"/>
    </source>
</evidence>
<dbReference type="GO" id="GO:0033765">
    <property type="term" value="F:steroid dehydrogenase activity, acting on the CH-CH group of donors"/>
    <property type="evidence" value="ECO:0007669"/>
    <property type="project" value="UniProtKB-ARBA"/>
</dbReference>
<protein>
    <recommendedName>
        <fullName evidence="4">succinate dehydrogenase</fullName>
        <ecNumber evidence="4">1.3.5.1</ecNumber>
    </recommendedName>
</protein>
<evidence type="ECO:0000313" key="16">
    <source>
        <dbReference type="EMBL" id="CCI53700.1"/>
    </source>
</evidence>
<feature type="active site" description="Proton acceptor" evidence="13">
    <location>
        <position position="353"/>
    </location>
</feature>
<keyword evidence="17" id="KW-1185">Reference proteome</keyword>
<dbReference type="InterPro" id="IPR027477">
    <property type="entry name" value="Succ_DH/fumarate_Rdtase_cat_sf"/>
</dbReference>
<evidence type="ECO:0000256" key="9">
    <source>
        <dbReference type="ARBA" id="ARBA00022982"/>
    </source>
</evidence>
<proteinExistence type="inferred from homology"/>
<dbReference type="InterPro" id="IPR030664">
    <property type="entry name" value="SdhA/FrdA/AprA"/>
</dbReference>